<keyword evidence="2" id="KW-0808">Transferase</keyword>
<evidence type="ECO:0000256" key="3">
    <source>
        <dbReference type="ARBA" id="ARBA00022692"/>
    </source>
</evidence>
<evidence type="ECO:0000256" key="5">
    <source>
        <dbReference type="ARBA" id="ARBA00022989"/>
    </source>
</evidence>
<dbReference type="EnsemblMetazoa" id="XM_038195602.1">
    <property type="protein sequence ID" value="XP_038051530.1"/>
    <property type="gene ID" value="LOC119724516"/>
</dbReference>
<dbReference type="OMA" id="FIRIAMC"/>
<keyword evidence="7" id="KW-0472">Membrane</keyword>
<dbReference type="PANTHER" id="PTHR12129:SF15">
    <property type="entry name" value="URONYL 2-SULFOTRANSFERASE"/>
    <property type="match status" value="1"/>
</dbReference>
<dbReference type="GO" id="GO:0008146">
    <property type="term" value="F:sulfotransferase activity"/>
    <property type="evidence" value="ECO:0007669"/>
    <property type="project" value="InterPro"/>
</dbReference>
<dbReference type="AlphaFoldDB" id="A0A913ZKB2"/>
<evidence type="ECO:0000256" key="6">
    <source>
        <dbReference type="ARBA" id="ARBA00023034"/>
    </source>
</evidence>
<keyword evidence="4" id="KW-0735">Signal-anchor</keyword>
<feature type="compositionally biased region" description="Basic and acidic residues" evidence="9">
    <location>
        <begin position="96"/>
        <end position="118"/>
    </location>
</feature>
<evidence type="ECO:0000256" key="2">
    <source>
        <dbReference type="ARBA" id="ARBA00022679"/>
    </source>
</evidence>
<dbReference type="PANTHER" id="PTHR12129">
    <property type="entry name" value="HEPARAN SULFATE 2-O-SULFOTRANSFERASE"/>
    <property type="match status" value="1"/>
</dbReference>
<organism evidence="10 11">
    <name type="scientific">Patiria miniata</name>
    <name type="common">Bat star</name>
    <name type="synonym">Asterina miniata</name>
    <dbReference type="NCBI Taxonomy" id="46514"/>
    <lineage>
        <taxon>Eukaryota</taxon>
        <taxon>Metazoa</taxon>
        <taxon>Echinodermata</taxon>
        <taxon>Eleutherozoa</taxon>
        <taxon>Asterozoa</taxon>
        <taxon>Asteroidea</taxon>
        <taxon>Valvatacea</taxon>
        <taxon>Valvatida</taxon>
        <taxon>Asterinidae</taxon>
        <taxon>Patiria</taxon>
    </lineage>
</organism>
<dbReference type="GO" id="GO:0000139">
    <property type="term" value="C:Golgi membrane"/>
    <property type="evidence" value="ECO:0007669"/>
    <property type="project" value="UniProtKB-SubCell"/>
</dbReference>
<evidence type="ECO:0000256" key="4">
    <source>
        <dbReference type="ARBA" id="ARBA00022968"/>
    </source>
</evidence>
<feature type="region of interest" description="Disordered" evidence="9">
    <location>
        <begin position="83"/>
        <end position="118"/>
    </location>
</feature>
<dbReference type="InterPro" id="IPR027417">
    <property type="entry name" value="P-loop_NTPase"/>
</dbReference>
<evidence type="ECO:0000313" key="10">
    <source>
        <dbReference type="EnsemblMetazoa" id="XP_038051530.1"/>
    </source>
</evidence>
<evidence type="ECO:0000256" key="9">
    <source>
        <dbReference type="SAM" id="MobiDB-lite"/>
    </source>
</evidence>
<proteinExistence type="predicted"/>
<evidence type="ECO:0000256" key="8">
    <source>
        <dbReference type="ARBA" id="ARBA00023180"/>
    </source>
</evidence>
<evidence type="ECO:0008006" key="12">
    <source>
        <dbReference type="Google" id="ProtNLM"/>
    </source>
</evidence>
<keyword evidence="11" id="KW-1185">Reference proteome</keyword>
<dbReference type="GeneID" id="119724516"/>
<protein>
    <recommendedName>
        <fullName evidence="12">Heparan sulfate 2-O-sulfotransferase pipe</fullName>
    </recommendedName>
</protein>
<accession>A0A913ZKB2</accession>
<dbReference type="OrthoDB" id="10019582at2759"/>
<sequence>MRCITRLALVGSALVAALLIHAFMNVSLSDGERHKALERQVHRMGDESTPKHSEDNRVKTVANVETQAEGVKLTNVSHPLNIFKEEGHPKIPRHQRNTDDGLEHKTGNNDKIPHRLNTDDKLVREATKNDDNPPALADQSASGENIADELHVLYQELRSDPATVSKEVMLAQKFTFIRIAMCGSQSLINPMATVAKKNVPSLTLTMVPESITKRRGEGYAFNEKLIFEYLYRYPIPYLSIGGHRFINFRRYGDFQPISLTVFADPVERFTKLFYLIRKVYMRQKRWGMKAKSNIQLRPEARNTTLARCAMLLDKNRLDSRLSQIIQRKYCGFELSSLARVMCGEDKRCSQHDATNYTLQEALKNLEDFLVVGFADDMETTVRVMERLLPFYLTGYQQEFLDQIEKETKRIHSLEVTNMLRRVLETDYVLYDAAKDRFEKLKQELKIG</sequence>
<keyword evidence="8" id="KW-0325">Glycoprotein</keyword>
<evidence type="ECO:0000256" key="7">
    <source>
        <dbReference type="ARBA" id="ARBA00023136"/>
    </source>
</evidence>
<evidence type="ECO:0000256" key="1">
    <source>
        <dbReference type="ARBA" id="ARBA00004323"/>
    </source>
</evidence>
<dbReference type="Proteomes" id="UP000887568">
    <property type="component" value="Unplaced"/>
</dbReference>
<keyword evidence="6" id="KW-0333">Golgi apparatus</keyword>
<reference evidence="10" key="1">
    <citation type="submission" date="2022-11" db="UniProtKB">
        <authorList>
            <consortium name="EnsemblMetazoa"/>
        </authorList>
    </citation>
    <scope>IDENTIFICATION</scope>
</reference>
<keyword evidence="5" id="KW-1133">Transmembrane helix</keyword>
<dbReference type="Gene3D" id="3.40.50.300">
    <property type="entry name" value="P-loop containing nucleotide triphosphate hydrolases"/>
    <property type="match status" value="1"/>
</dbReference>
<evidence type="ECO:0000313" key="11">
    <source>
        <dbReference type="Proteomes" id="UP000887568"/>
    </source>
</evidence>
<name>A0A913ZKB2_PATMI</name>
<dbReference type="InterPro" id="IPR007734">
    <property type="entry name" value="Heparan_SO4_2-O-STrfase"/>
</dbReference>
<comment type="subcellular location">
    <subcellularLocation>
        <location evidence="1">Golgi apparatus membrane</location>
        <topology evidence="1">Single-pass type II membrane protein</topology>
    </subcellularLocation>
</comment>
<keyword evidence="3" id="KW-0812">Transmembrane</keyword>
<dbReference type="RefSeq" id="XP_038051530.1">
    <property type="nucleotide sequence ID" value="XM_038195602.1"/>
</dbReference>